<sequence length="276" mass="29172">MTEIESQGATAPTSVTELLERLDADAEKLPKRLRQCATFTRRHLHLIAVSTVAEMAEASGVAASAYMRFCQALGFKGYSEMQALFRTQFTEFRPGYEERLAAVDAGSESVGRLLADFAESGHKSLLSLANTVTSDALEATAQGLSRARIIHVIGLRRAFAVASSMSYLFGKMGVASVLHGGSGLLDGSAVIQPGDAVFAITYAPFSPETVSLASDASERGVPVFGMTDTGECPLVSVADELLLAREDEVGALRALNASITLTTTLAVAIGALREKH</sequence>
<keyword evidence="7" id="KW-1185">Reference proteome</keyword>
<name>A0A1H9VL10_9RHOB</name>
<dbReference type="InterPro" id="IPR046348">
    <property type="entry name" value="SIS_dom_sf"/>
</dbReference>
<dbReference type="PANTHER" id="PTHR30514:SF20">
    <property type="entry name" value="TRANSCRIPTIONAL REGULATOR"/>
    <property type="match status" value="1"/>
</dbReference>
<feature type="domain" description="SIS" evidence="5">
    <location>
        <begin position="140"/>
        <end position="276"/>
    </location>
</feature>
<evidence type="ECO:0000256" key="1">
    <source>
        <dbReference type="ARBA" id="ARBA00023015"/>
    </source>
</evidence>
<dbReference type="SUPFAM" id="SSF46689">
    <property type="entry name" value="Homeodomain-like"/>
    <property type="match status" value="1"/>
</dbReference>
<dbReference type="InterPro" id="IPR000281">
    <property type="entry name" value="HTH_RpiR"/>
</dbReference>
<dbReference type="Pfam" id="PF01380">
    <property type="entry name" value="SIS"/>
    <property type="match status" value="1"/>
</dbReference>
<evidence type="ECO:0000313" key="6">
    <source>
        <dbReference type="EMBL" id="SES22221.1"/>
    </source>
</evidence>
<dbReference type="SUPFAM" id="SSF53697">
    <property type="entry name" value="SIS domain"/>
    <property type="match status" value="1"/>
</dbReference>
<keyword evidence="3" id="KW-0804">Transcription</keyword>
<dbReference type="OrthoDB" id="9814005at2"/>
<protein>
    <submittedName>
        <fullName evidence="6">DNA-binding transcriptional regulator, MurR/RpiR family, contains HTH and SIS domains</fullName>
    </submittedName>
</protein>
<reference evidence="6 7" key="1">
    <citation type="submission" date="2016-10" db="EMBL/GenBank/DDBJ databases">
        <authorList>
            <person name="de Groot N.N."/>
        </authorList>
    </citation>
    <scope>NUCLEOTIDE SEQUENCE [LARGE SCALE GENOMIC DNA]</scope>
    <source>
        <strain evidence="6 7">DSM 23042</strain>
    </source>
</reference>
<dbReference type="GO" id="GO:0003700">
    <property type="term" value="F:DNA-binding transcription factor activity"/>
    <property type="evidence" value="ECO:0007669"/>
    <property type="project" value="InterPro"/>
</dbReference>
<dbReference type="InterPro" id="IPR036388">
    <property type="entry name" value="WH-like_DNA-bd_sf"/>
</dbReference>
<accession>A0A1H9VL10</accession>
<dbReference type="InterPro" id="IPR035472">
    <property type="entry name" value="RpiR-like_SIS"/>
</dbReference>
<evidence type="ECO:0000259" key="5">
    <source>
        <dbReference type="PROSITE" id="PS51464"/>
    </source>
</evidence>
<dbReference type="Gene3D" id="3.40.50.10490">
    <property type="entry name" value="Glucose-6-phosphate isomerase like protein, domain 1"/>
    <property type="match status" value="1"/>
</dbReference>
<keyword evidence="1" id="KW-0805">Transcription regulation</keyword>
<proteinExistence type="predicted"/>
<evidence type="ECO:0000256" key="2">
    <source>
        <dbReference type="ARBA" id="ARBA00023125"/>
    </source>
</evidence>
<feature type="domain" description="HTH rpiR-type" evidence="4">
    <location>
        <begin position="16"/>
        <end position="92"/>
    </location>
</feature>
<dbReference type="PROSITE" id="PS51071">
    <property type="entry name" value="HTH_RPIR"/>
    <property type="match status" value="1"/>
</dbReference>
<dbReference type="Gene3D" id="1.10.10.10">
    <property type="entry name" value="Winged helix-like DNA-binding domain superfamily/Winged helix DNA-binding domain"/>
    <property type="match status" value="1"/>
</dbReference>
<evidence type="ECO:0000259" key="4">
    <source>
        <dbReference type="PROSITE" id="PS51071"/>
    </source>
</evidence>
<organism evidence="6 7">
    <name type="scientific">Tranquillimonas rosea</name>
    <dbReference type="NCBI Taxonomy" id="641238"/>
    <lineage>
        <taxon>Bacteria</taxon>
        <taxon>Pseudomonadati</taxon>
        <taxon>Pseudomonadota</taxon>
        <taxon>Alphaproteobacteria</taxon>
        <taxon>Rhodobacterales</taxon>
        <taxon>Roseobacteraceae</taxon>
        <taxon>Tranquillimonas</taxon>
    </lineage>
</organism>
<dbReference type="RefSeq" id="WP_092694465.1">
    <property type="nucleotide sequence ID" value="NZ_FOGU01000007.1"/>
</dbReference>
<dbReference type="InterPro" id="IPR001347">
    <property type="entry name" value="SIS_dom"/>
</dbReference>
<dbReference type="InterPro" id="IPR009057">
    <property type="entry name" value="Homeodomain-like_sf"/>
</dbReference>
<dbReference type="PROSITE" id="PS51464">
    <property type="entry name" value="SIS"/>
    <property type="match status" value="1"/>
</dbReference>
<dbReference type="GO" id="GO:1901135">
    <property type="term" value="P:carbohydrate derivative metabolic process"/>
    <property type="evidence" value="ECO:0007669"/>
    <property type="project" value="InterPro"/>
</dbReference>
<dbReference type="AlphaFoldDB" id="A0A1H9VL10"/>
<gene>
    <name evidence="6" type="ORF">SAMN04490244_107191</name>
</gene>
<dbReference type="GO" id="GO:0097367">
    <property type="term" value="F:carbohydrate derivative binding"/>
    <property type="evidence" value="ECO:0007669"/>
    <property type="project" value="InterPro"/>
</dbReference>
<evidence type="ECO:0000256" key="3">
    <source>
        <dbReference type="ARBA" id="ARBA00023163"/>
    </source>
</evidence>
<keyword evidence="2 6" id="KW-0238">DNA-binding</keyword>
<dbReference type="Proteomes" id="UP000198885">
    <property type="component" value="Unassembled WGS sequence"/>
</dbReference>
<dbReference type="EMBL" id="FOGU01000007">
    <property type="protein sequence ID" value="SES22221.1"/>
    <property type="molecule type" value="Genomic_DNA"/>
</dbReference>
<dbReference type="CDD" id="cd05013">
    <property type="entry name" value="SIS_RpiR"/>
    <property type="match status" value="1"/>
</dbReference>
<dbReference type="InterPro" id="IPR047640">
    <property type="entry name" value="RpiR-like"/>
</dbReference>
<dbReference type="STRING" id="641238.SAMN04490244_107191"/>
<dbReference type="Pfam" id="PF01418">
    <property type="entry name" value="HTH_6"/>
    <property type="match status" value="1"/>
</dbReference>
<dbReference type="GO" id="GO:0003677">
    <property type="term" value="F:DNA binding"/>
    <property type="evidence" value="ECO:0007669"/>
    <property type="project" value="UniProtKB-KW"/>
</dbReference>
<evidence type="ECO:0000313" key="7">
    <source>
        <dbReference type="Proteomes" id="UP000198885"/>
    </source>
</evidence>
<dbReference type="PANTHER" id="PTHR30514">
    <property type="entry name" value="GLUCOKINASE"/>
    <property type="match status" value="1"/>
</dbReference>